<comment type="caution">
    <text evidence="2">The sequence shown here is derived from an EMBL/GenBank/DDBJ whole genome shotgun (WGS) entry which is preliminary data.</text>
</comment>
<accession>A0ABT6T8J2</accession>
<protein>
    <submittedName>
        <fullName evidence="2">Alpha/beta hydrolase</fullName>
    </submittedName>
</protein>
<evidence type="ECO:0000313" key="2">
    <source>
        <dbReference type="EMBL" id="MDI3424213.1"/>
    </source>
</evidence>
<organism evidence="2 3">
    <name type="scientific">Streptomyces luteolus</name>
    <dbReference type="NCBI Taxonomy" id="3043615"/>
    <lineage>
        <taxon>Bacteria</taxon>
        <taxon>Bacillati</taxon>
        <taxon>Actinomycetota</taxon>
        <taxon>Actinomycetes</taxon>
        <taxon>Kitasatosporales</taxon>
        <taxon>Streptomycetaceae</taxon>
        <taxon>Streptomyces</taxon>
    </lineage>
</organism>
<dbReference type="Proteomes" id="UP001237105">
    <property type="component" value="Unassembled WGS sequence"/>
</dbReference>
<reference evidence="2 3" key="1">
    <citation type="submission" date="2023-05" db="EMBL/GenBank/DDBJ databases">
        <title>Draft genome sequence of Streptomyces sp. B-S-A12 isolated from a cave soil in Thailand.</title>
        <authorList>
            <person name="Chamroensaksri N."/>
            <person name="Muangham S."/>
        </authorList>
    </citation>
    <scope>NUCLEOTIDE SEQUENCE [LARGE SCALE GENOMIC DNA]</scope>
    <source>
        <strain evidence="2 3">B-S-A12</strain>
    </source>
</reference>
<dbReference type="SUPFAM" id="SSF53474">
    <property type="entry name" value="alpha/beta-Hydrolases"/>
    <property type="match status" value="1"/>
</dbReference>
<dbReference type="EMBL" id="JASCIS010000079">
    <property type="protein sequence ID" value="MDI3424213.1"/>
    <property type="molecule type" value="Genomic_DNA"/>
</dbReference>
<proteinExistence type="predicted"/>
<dbReference type="PANTHER" id="PTHR43194">
    <property type="entry name" value="HYDROLASE ALPHA/BETA FOLD FAMILY"/>
    <property type="match status" value="1"/>
</dbReference>
<dbReference type="RefSeq" id="WP_282540038.1">
    <property type="nucleotide sequence ID" value="NZ_JASCIS010000079.1"/>
</dbReference>
<evidence type="ECO:0000313" key="3">
    <source>
        <dbReference type="Proteomes" id="UP001237105"/>
    </source>
</evidence>
<dbReference type="GO" id="GO:0016787">
    <property type="term" value="F:hydrolase activity"/>
    <property type="evidence" value="ECO:0007669"/>
    <property type="project" value="UniProtKB-KW"/>
</dbReference>
<evidence type="ECO:0000259" key="1">
    <source>
        <dbReference type="Pfam" id="PF12697"/>
    </source>
</evidence>
<dbReference type="PANTHER" id="PTHR43194:SF2">
    <property type="entry name" value="PEROXISOMAL MEMBRANE PROTEIN LPX1"/>
    <property type="match status" value="1"/>
</dbReference>
<dbReference type="InterPro" id="IPR050228">
    <property type="entry name" value="Carboxylesterase_BioH"/>
</dbReference>
<keyword evidence="2" id="KW-0378">Hydrolase</keyword>
<keyword evidence="3" id="KW-1185">Reference proteome</keyword>
<gene>
    <name evidence="2" type="ORF">QIT00_37805</name>
</gene>
<dbReference type="Gene3D" id="3.40.50.1820">
    <property type="entry name" value="alpha/beta hydrolase"/>
    <property type="match status" value="1"/>
</dbReference>
<dbReference type="InterPro" id="IPR029058">
    <property type="entry name" value="AB_hydrolase_fold"/>
</dbReference>
<dbReference type="Pfam" id="PF12697">
    <property type="entry name" value="Abhydrolase_6"/>
    <property type="match status" value="1"/>
</dbReference>
<name>A0ABT6T8J2_9ACTN</name>
<feature type="domain" description="AB hydrolase-1" evidence="1">
    <location>
        <begin position="29"/>
        <end position="273"/>
    </location>
</feature>
<sequence>MSAAPREAFLRIDGVPHHVLVEGTGPVCVLSAGLGMAWYDWDAVTALLTPYRTVVRFDRPGLGLSGPARTAPTLAAEADRIPHVLDACRLPGPATLVGHSLAGFHCEAAARRHPDRVARLVLVDSSVEERARPRPAPWLRVGAARACGALLGAAGVPYALGPAMRRASVFLARTGGGDPAPYELVRRTYGTSRSLRALLAEHVTYADVAAQLVALRRESALRAGLPVTVLTGGTDRRWLERQRRLAELLDADHRVSPEAGHLVMLDRPHDVAGAVLGD</sequence>
<dbReference type="InterPro" id="IPR000073">
    <property type="entry name" value="AB_hydrolase_1"/>
</dbReference>